<feature type="transmembrane region" description="Helical" evidence="1">
    <location>
        <begin position="12"/>
        <end position="34"/>
    </location>
</feature>
<keyword evidence="1" id="KW-0812">Transmembrane</keyword>
<accession>A0A0E4D263</accession>
<feature type="transmembrane region" description="Helical" evidence="1">
    <location>
        <begin position="80"/>
        <end position="99"/>
    </location>
</feature>
<dbReference type="Proteomes" id="UP000461234">
    <property type="component" value="Unassembled WGS sequence"/>
</dbReference>
<evidence type="ECO:0000256" key="1">
    <source>
        <dbReference type="SAM" id="Phobius"/>
    </source>
</evidence>
<protein>
    <submittedName>
        <fullName evidence="2">Uncharacterized protein</fullName>
    </submittedName>
</protein>
<dbReference type="Proteomes" id="UP000664966">
    <property type="component" value="Plasmid p3KSK6"/>
</dbReference>
<evidence type="ECO:0000313" key="4">
    <source>
        <dbReference type="EMBL" id="QTK45774.1"/>
    </source>
</evidence>
<geneLocation type="plasmid" evidence="4 7">
    <name>p3KSK6</name>
</geneLocation>
<proteinExistence type="predicted"/>
<dbReference type="Proteomes" id="UP000197394">
    <property type="component" value="Unassembled WGS sequence"/>
</dbReference>
<keyword evidence="1" id="KW-1133">Transmembrane helix</keyword>
<reference evidence="2 6" key="2">
    <citation type="submission" date="2019-10" db="EMBL/GenBank/DDBJ databases">
        <title>Genetic environment of the oxa23 gene and comparative analysis of carbapenem resistant Acinetobacter baumannii isolates belonging to global clone 1, lineage 2 recovered in a burns hospital outbreak in 2012-2013.</title>
        <authorList>
            <person name="Douraghi M."/>
            <person name="Aris P."/>
            <person name="Kenyon J."/>
            <person name="Hamidian M."/>
        </authorList>
    </citation>
    <scope>NUCLEOTIDE SEQUENCE [LARGE SCALE GENOMIC DNA]</scope>
    <source>
        <strain evidence="2 6">ABS103</strain>
    </source>
</reference>
<evidence type="ECO:0000313" key="3">
    <source>
        <dbReference type="EMBL" id="OWK64770.1"/>
    </source>
</evidence>
<gene>
    <name evidence="3" type="ORF">CBE85_20145</name>
    <name evidence="2" type="ORF">F2P40_21065</name>
    <name evidence="4" type="ORF">J6E47_21105</name>
</gene>
<sequence length="100" mass="11417">MNRLSINTQNNRLIKSWFGFFLGLITVGLSVNGLSESFTLSRILSTLGFLCFWYPWTQLTWNQSMKELIQINSQSMGKSCIYLGFIALILFLSSALVRLL</sequence>
<organism evidence="2 6">
    <name type="scientific">Acinetobacter baumannii</name>
    <dbReference type="NCBI Taxonomy" id="470"/>
    <lineage>
        <taxon>Bacteria</taxon>
        <taxon>Pseudomonadati</taxon>
        <taxon>Pseudomonadota</taxon>
        <taxon>Gammaproteobacteria</taxon>
        <taxon>Moraxellales</taxon>
        <taxon>Moraxellaceae</taxon>
        <taxon>Acinetobacter</taxon>
        <taxon>Acinetobacter calcoaceticus/baumannii complex</taxon>
    </lineage>
</organism>
<dbReference type="EMBL" id="CP072273">
    <property type="protein sequence ID" value="QTK45774.1"/>
    <property type="molecule type" value="Genomic_DNA"/>
</dbReference>
<reference evidence="4" key="3">
    <citation type="submission" date="2021-03" db="EMBL/GenBank/DDBJ databases">
        <title>Complete genome sequencing of Acinetobacter baumannii.</title>
        <authorList>
            <person name="Yadav B."/>
            <person name="Makwana N."/>
            <person name="Kharat A.S."/>
            <person name="Veeraraghavan B."/>
            <person name="Vijayakumar S."/>
            <person name="Priya M."/>
        </authorList>
    </citation>
    <scope>NUCLEOTIDE SEQUENCE</scope>
    <source>
        <strain evidence="4">KSK6</strain>
        <plasmid evidence="4">p3KSK6</plasmid>
    </source>
</reference>
<feature type="transmembrane region" description="Helical" evidence="1">
    <location>
        <begin position="40"/>
        <end position="59"/>
    </location>
</feature>
<dbReference type="EMBL" id="WIOC01000069">
    <property type="protein sequence ID" value="MQR51764.1"/>
    <property type="molecule type" value="Genomic_DNA"/>
</dbReference>
<name>A0A0E4D263_ACIBA</name>
<evidence type="ECO:0000313" key="6">
    <source>
        <dbReference type="Proteomes" id="UP000461234"/>
    </source>
</evidence>
<evidence type="ECO:0000313" key="2">
    <source>
        <dbReference type="EMBL" id="MQR51764.1"/>
    </source>
</evidence>
<keyword evidence="1" id="KW-0472">Membrane</keyword>
<reference evidence="3 5" key="1">
    <citation type="submission" date="2017-05" db="EMBL/GenBank/DDBJ databases">
        <title>Draft genome sequence of MDR A. baumannii AB360.</title>
        <authorList>
            <person name="Wareham D.W."/>
            <person name="Bean D.C."/>
        </authorList>
    </citation>
    <scope>NUCLEOTIDE SEQUENCE [LARGE SCALE GENOMIC DNA]</scope>
    <source>
        <strain evidence="3 5">AB360</strain>
    </source>
</reference>
<dbReference type="AlphaFoldDB" id="A0A0E4D263"/>
<evidence type="ECO:0000313" key="5">
    <source>
        <dbReference type="Proteomes" id="UP000197394"/>
    </source>
</evidence>
<dbReference type="EMBL" id="NGKM01000042">
    <property type="protein sequence ID" value="OWK64770.1"/>
    <property type="molecule type" value="Genomic_DNA"/>
</dbReference>
<evidence type="ECO:0000313" key="7">
    <source>
        <dbReference type="Proteomes" id="UP000664966"/>
    </source>
</evidence>
<keyword evidence="4" id="KW-0614">Plasmid</keyword>